<evidence type="ECO:0000313" key="1">
    <source>
        <dbReference type="EMBL" id="MDT3280387.1"/>
    </source>
</evidence>
<dbReference type="Proteomes" id="UP001249505">
    <property type="component" value="Unassembled WGS sequence"/>
</dbReference>
<keyword evidence="2" id="KW-1185">Reference proteome</keyword>
<organism evidence="1 2">
    <name type="scientific">Shewanella scandinavica</name>
    <dbReference type="NCBI Taxonomy" id="3063538"/>
    <lineage>
        <taxon>Bacteria</taxon>
        <taxon>Pseudomonadati</taxon>
        <taxon>Pseudomonadota</taxon>
        <taxon>Gammaproteobacteria</taxon>
        <taxon>Alteromonadales</taxon>
        <taxon>Shewanellaceae</taxon>
        <taxon>Shewanella</taxon>
    </lineage>
</organism>
<accession>A0ABU3FYC8</accession>
<dbReference type="EMBL" id="JAUOES010000008">
    <property type="protein sequence ID" value="MDT3280387.1"/>
    <property type="molecule type" value="Genomic_DNA"/>
</dbReference>
<protein>
    <submittedName>
        <fullName evidence="1">Uncharacterized protein</fullName>
    </submittedName>
</protein>
<reference evidence="1 2" key="1">
    <citation type="submission" date="2023-07" db="EMBL/GenBank/DDBJ databases">
        <title>Novel Shewanella species isolated from Baltic Sea sediments.</title>
        <authorList>
            <person name="Martin-Rodriguez A.J."/>
        </authorList>
    </citation>
    <scope>NUCLEOTIDE SEQUENCE [LARGE SCALE GENOMIC DNA]</scope>
    <source>
        <strain evidence="1 2">SP2S1-2</strain>
    </source>
</reference>
<comment type="caution">
    <text evidence="1">The sequence shown here is derived from an EMBL/GenBank/DDBJ whole genome shotgun (WGS) entry which is preliminary data.</text>
</comment>
<evidence type="ECO:0000313" key="2">
    <source>
        <dbReference type="Proteomes" id="UP001249505"/>
    </source>
</evidence>
<name>A0ABU3FYC8_9GAMM</name>
<sequence>MNGLEQMTLEQVENGSLNLWLPNCTLGLQRDLYGRDYDSFINCIYETLDLIISRIDMHPHLRARDSEDRTTLEMVNAFRFTGILAEQDAYYNGNCDFSINFRDNFVWLGEAKLDNSNTHIMEGFRQLVDRYVTGSKVQKEGALLIYCRLSNPTEVLQKWRDYLLQKETEESEYSIRFLEDPLEEGARYFYTVHRHKSSGQLFKVKHLTVSLHDVASDKSAKTRKNCSHSCLKCCK</sequence>
<dbReference type="RefSeq" id="WP_012089159.1">
    <property type="nucleotide sequence ID" value="NZ_JAUOES010000008.1"/>
</dbReference>
<gene>
    <name evidence="1" type="ORF">Q4Q50_08800</name>
</gene>
<proteinExistence type="predicted"/>